<accession>A8ZTJ4</accession>
<sequence length="666" mass="74765">MEKGTIIDFIDSQKMICAVATETSGTGTSHLRLLTENGREVKLPLRRASYAGGRLNPSVGRQALVDQLKATAHKRSELAERVDIKEVWDLLKDEDQWIDLASMTGLCFSGPVTPDHEAAVVRAIFDDRLYFKFDHNRFYPHTEEQIHAICVRRDKEARQRAMIHEGAEWLKKAGAGTPPPMDETARAVVDVLADYYVFEKEAKEPALAREILGGAGNLSPDTLFSLLVRLGVWDEHENIDLLRHRVPVSWPDDVTKASEKLVATAGIPSAGPDRVDLTGLSLFTIDGSQTLDFDDALSLEPMENGACRLGIHISDVGHYIKKEDPLDAEALKRGSSIYTADKKIPMLPAEISEGLCSLVAGKPRPAISMLITLSSSAEVMECRVVASVIRVENHLTYSQVNLSLDKDERLGRLSRIAVRLREKRVRDGALLIEIPELYVQFDDNRAVVLAKGDRESPSRILIEEMMILANTVMARFLKEHGLPAIFRSQPEPKTRLFKKGTTGETLFQNWVQRKMVARVVVDTKPERHCGLGVDLYTSATSPIRKYADLITQRQVRAALGLETPYTEDQLQHLMQMLQQPLSYVGKIQQARHRYWVFKHLETKTGQRVNAIVLDRFKNEYSILLPDYLTECRLPMPPSALLKPKDTIQVTIQHVNARNGVISVFCN</sequence>
<gene>
    <name evidence="2" type="ordered locus">Dole_0448</name>
</gene>
<dbReference type="PANTHER" id="PTHR23355:SF42">
    <property type="entry name" value="RIBONUCLEASE II, CHLOROPLASTIC_MITOCHONDRIAL"/>
    <property type="match status" value="1"/>
</dbReference>
<dbReference type="InterPro" id="IPR012340">
    <property type="entry name" value="NA-bd_OB-fold"/>
</dbReference>
<dbReference type="KEGG" id="dol:Dole_0448"/>
<dbReference type="GO" id="GO:0003723">
    <property type="term" value="F:RNA binding"/>
    <property type="evidence" value="ECO:0007669"/>
    <property type="project" value="InterPro"/>
</dbReference>
<dbReference type="PANTHER" id="PTHR23355">
    <property type="entry name" value="RIBONUCLEASE"/>
    <property type="match status" value="1"/>
</dbReference>
<dbReference type="SUPFAM" id="SSF50249">
    <property type="entry name" value="Nucleic acid-binding proteins"/>
    <property type="match status" value="1"/>
</dbReference>
<dbReference type="OrthoDB" id="9764149at2"/>
<evidence type="ECO:0000259" key="1">
    <source>
        <dbReference type="SMART" id="SM00955"/>
    </source>
</evidence>
<feature type="domain" description="RNB" evidence="1">
    <location>
        <begin position="274"/>
        <end position="561"/>
    </location>
</feature>
<dbReference type="EC" id="3.1.13.1" evidence="2"/>
<dbReference type="InterPro" id="IPR050180">
    <property type="entry name" value="RNR_Ribonuclease"/>
</dbReference>
<dbReference type="Pfam" id="PF23161">
    <property type="entry name" value="HTH_RNase_II"/>
    <property type="match status" value="1"/>
</dbReference>
<name>A8ZTJ4_DESOH</name>
<dbReference type="eggNOG" id="COG0557">
    <property type="taxonomic scope" value="Bacteria"/>
</dbReference>
<dbReference type="Proteomes" id="UP000008561">
    <property type="component" value="Chromosome"/>
</dbReference>
<proteinExistence type="predicted"/>
<reference evidence="2 3" key="1">
    <citation type="submission" date="2007-10" db="EMBL/GenBank/DDBJ databases">
        <title>Complete sequence of Desulfococcus oleovorans Hxd3.</title>
        <authorList>
            <consortium name="US DOE Joint Genome Institute"/>
            <person name="Copeland A."/>
            <person name="Lucas S."/>
            <person name="Lapidus A."/>
            <person name="Barry K."/>
            <person name="Glavina del Rio T."/>
            <person name="Dalin E."/>
            <person name="Tice H."/>
            <person name="Pitluck S."/>
            <person name="Kiss H."/>
            <person name="Brettin T."/>
            <person name="Bruce D."/>
            <person name="Detter J.C."/>
            <person name="Han C."/>
            <person name="Schmutz J."/>
            <person name="Larimer F."/>
            <person name="Land M."/>
            <person name="Hauser L."/>
            <person name="Kyrpides N."/>
            <person name="Kim E."/>
            <person name="Wawrik B."/>
            <person name="Richardson P."/>
        </authorList>
    </citation>
    <scope>NUCLEOTIDE SEQUENCE [LARGE SCALE GENOMIC DNA]</scope>
    <source>
        <strain evidence="3">DSM 6200 / JCM 39069 / Hxd3</strain>
    </source>
</reference>
<dbReference type="InterPro" id="IPR056404">
    <property type="entry name" value="HTH_RNase_II"/>
</dbReference>
<dbReference type="Pfam" id="PF00773">
    <property type="entry name" value="RNB"/>
    <property type="match status" value="1"/>
</dbReference>
<organism evidence="2 3">
    <name type="scientific">Desulfosudis oleivorans (strain DSM 6200 / JCM 39069 / Hxd3)</name>
    <name type="common">Desulfococcus oleovorans</name>
    <dbReference type="NCBI Taxonomy" id="96561"/>
    <lineage>
        <taxon>Bacteria</taxon>
        <taxon>Pseudomonadati</taxon>
        <taxon>Thermodesulfobacteriota</taxon>
        <taxon>Desulfobacteria</taxon>
        <taxon>Desulfobacterales</taxon>
        <taxon>Desulfosudaceae</taxon>
        <taxon>Desulfosudis</taxon>
    </lineage>
</organism>
<keyword evidence="3" id="KW-1185">Reference proteome</keyword>
<dbReference type="STRING" id="96561.Dole_0448"/>
<dbReference type="GO" id="GO:0006402">
    <property type="term" value="P:mRNA catabolic process"/>
    <property type="evidence" value="ECO:0007669"/>
    <property type="project" value="TreeGrafter"/>
</dbReference>
<dbReference type="GO" id="GO:0008859">
    <property type="term" value="F:exoribonuclease II activity"/>
    <property type="evidence" value="ECO:0007669"/>
    <property type="project" value="UniProtKB-EC"/>
</dbReference>
<dbReference type="SMART" id="SM00955">
    <property type="entry name" value="RNB"/>
    <property type="match status" value="1"/>
</dbReference>
<evidence type="ECO:0000313" key="3">
    <source>
        <dbReference type="Proteomes" id="UP000008561"/>
    </source>
</evidence>
<dbReference type="InterPro" id="IPR001900">
    <property type="entry name" value="RNase_II/R"/>
</dbReference>
<dbReference type="GO" id="GO:0000932">
    <property type="term" value="C:P-body"/>
    <property type="evidence" value="ECO:0007669"/>
    <property type="project" value="TreeGrafter"/>
</dbReference>
<keyword evidence="2" id="KW-0378">Hydrolase</keyword>
<dbReference type="RefSeq" id="WP_012173877.1">
    <property type="nucleotide sequence ID" value="NC_009943.1"/>
</dbReference>
<protein>
    <submittedName>
        <fullName evidence="2">Exoribonuclease II</fullName>
        <ecNumber evidence="2">3.1.13.1</ecNumber>
    </submittedName>
</protein>
<evidence type="ECO:0000313" key="2">
    <source>
        <dbReference type="EMBL" id="ABW66258.1"/>
    </source>
</evidence>
<dbReference type="EMBL" id="CP000859">
    <property type="protein sequence ID" value="ABW66258.1"/>
    <property type="molecule type" value="Genomic_DNA"/>
</dbReference>
<dbReference type="AlphaFoldDB" id="A8ZTJ4"/>
<dbReference type="HOGENOM" id="CLU_015903_1_1_7"/>